<keyword evidence="3" id="KW-1185">Reference proteome</keyword>
<dbReference type="AlphaFoldDB" id="G4YKX7"/>
<evidence type="ECO:0000313" key="3">
    <source>
        <dbReference type="Proteomes" id="UP000002640"/>
    </source>
</evidence>
<reference evidence="2 3" key="1">
    <citation type="journal article" date="2006" name="Science">
        <title>Phytophthora genome sequences uncover evolutionary origins and mechanisms of pathogenesis.</title>
        <authorList>
            <person name="Tyler B.M."/>
            <person name="Tripathy S."/>
            <person name="Zhang X."/>
            <person name="Dehal P."/>
            <person name="Jiang R.H."/>
            <person name="Aerts A."/>
            <person name="Arredondo F.D."/>
            <person name="Baxter L."/>
            <person name="Bensasson D."/>
            <person name="Beynon J.L."/>
            <person name="Chapman J."/>
            <person name="Damasceno C.M."/>
            <person name="Dorrance A.E."/>
            <person name="Dou D."/>
            <person name="Dickerman A.W."/>
            <person name="Dubchak I.L."/>
            <person name="Garbelotto M."/>
            <person name="Gijzen M."/>
            <person name="Gordon S.G."/>
            <person name="Govers F."/>
            <person name="Grunwald N.J."/>
            <person name="Huang W."/>
            <person name="Ivors K.L."/>
            <person name="Jones R.W."/>
            <person name="Kamoun S."/>
            <person name="Krampis K."/>
            <person name="Lamour K.H."/>
            <person name="Lee M.K."/>
            <person name="McDonald W.H."/>
            <person name="Medina M."/>
            <person name="Meijer H.J."/>
            <person name="Nordberg E.K."/>
            <person name="Maclean D.J."/>
            <person name="Ospina-Giraldo M.D."/>
            <person name="Morris P.F."/>
            <person name="Phuntumart V."/>
            <person name="Putnam N.H."/>
            <person name="Rash S."/>
            <person name="Rose J.K."/>
            <person name="Sakihama Y."/>
            <person name="Salamov A.A."/>
            <person name="Savidor A."/>
            <person name="Scheuring C.F."/>
            <person name="Smith B.M."/>
            <person name="Sobral B.W."/>
            <person name="Terry A."/>
            <person name="Torto-Alalibo T.A."/>
            <person name="Win J."/>
            <person name="Xu Z."/>
            <person name="Zhang H."/>
            <person name="Grigoriev I.V."/>
            <person name="Rokhsar D.S."/>
            <person name="Boore J.L."/>
        </authorList>
    </citation>
    <scope>NUCLEOTIDE SEQUENCE [LARGE SCALE GENOMIC DNA]</scope>
    <source>
        <strain evidence="2 3">P6497</strain>
    </source>
</reference>
<dbReference type="EMBL" id="JH159151">
    <property type="protein sequence ID" value="EGZ29468.1"/>
    <property type="molecule type" value="Genomic_DNA"/>
</dbReference>
<keyword evidence="1" id="KW-0472">Membrane</keyword>
<gene>
    <name evidence="2" type="ORF">PHYSODRAFT_322985</name>
</gene>
<accession>G4YKX7</accession>
<evidence type="ECO:0000313" key="2">
    <source>
        <dbReference type="EMBL" id="EGZ29468.1"/>
    </source>
</evidence>
<dbReference type="GeneID" id="20644884"/>
<organism evidence="2 3">
    <name type="scientific">Phytophthora sojae (strain P6497)</name>
    <name type="common">Soybean stem and root rot agent</name>
    <name type="synonym">Phytophthora megasperma f. sp. glycines</name>
    <dbReference type="NCBI Taxonomy" id="1094619"/>
    <lineage>
        <taxon>Eukaryota</taxon>
        <taxon>Sar</taxon>
        <taxon>Stramenopiles</taxon>
        <taxon>Oomycota</taxon>
        <taxon>Peronosporomycetes</taxon>
        <taxon>Peronosporales</taxon>
        <taxon>Peronosporaceae</taxon>
        <taxon>Phytophthora</taxon>
    </lineage>
</organism>
<keyword evidence="1" id="KW-0812">Transmembrane</keyword>
<protein>
    <submittedName>
        <fullName evidence="2">Uncharacterized protein</fullName>
    </submittedName>
</protein>
<evidence type="ECO:0000256" key="1">
    <source>
        <dbReference type="SAM" id="Phobius"/>
    </source>
</evidence>
<dbReference type="Proteomes" id="UP000002640">
    <property type="component" value="Unassembled WGS sequence"/>
</dbReference>
<proteinExistence type="predicted"/>
<name>G4YKX7_PHYSP</name>
<dbReference type="RefSeq" id="XP_009516743.1">
    <property type="nucleotide sequence ID" value="XM_009518448.1"/>
</dbReference>
<dbReference type="KEGG" id="psoj:PHYSODRAFT_322985"/>
<feature type="transmembrane region" description="Helical" evidence="1">
    <location>
        <begin position="27"/>
        <end position="49"/>
    </location>
</feature>
<sequence length="69" mass="7701">MASANLSSAVYGTYHTNMDNHMCMETWGLMTMRLATDVVVLFFITSGLVMKEDIAGFEENITAKNELMC</sequence>
<keyword evidence="1" id="KW-1133">Transmembrane helix</keyword>
<dbReference type="InParanoid" id="G4YKX7"/>